<keyword evidence="4" id="KW-1185">Reference proteome</keyword>
<dbReference type="Pfam" id="PF04965">
    <property type="entry name" value="GPW_gp25"/>
    <property type="match status" value="1"/>
</dbReference>
<feature type="domain" description="IraD/Gp25-like" evidence="2">
    <location>
        <begin position="58"/>
        <end position="142"/>
    </location>
</feature>
<dbReference type="InterPro" id="IPR007048">
    <property type="entry name" value="IraD/Gp25-like"/>
</dbReference>
<dbReference type="EMBL" id="BONP01000020">
    <property type="protein sequence ID" value="GIG41156.1"/>
    <property type="molecule type" value="Genomic_DNA"/>
</dbReference>
<reference evidence="3 4" key="1">
    <citation type="submission" date="2021-01" db="EMBL/GenBank/DDBJ databases">
        <title>Whole genome shotgun sequence of Cellulomonas phragmiteti NBRC 110785.</title>
        <authorList>
            <person name="Komaki H."/>
            <person name="Tamura T."/>
        </authorList>
    </citation>
    <scope>NUCLEOTIDE SEQUENCE [LARGE SCALE GENOMIC DNA]</scope>
    <source>
        <strain evidence="3 4">NBRC 110785</strain>
    </source>
</reference>
<dbReference type="Gene3D" id="3.10.450.40">
    <property type="match status" value="1"/>
</dbReference>
<gene>
    <name evidence="3" type="ORF">Cph01nite_29180</name>
</gene>
<organism evidence="3 4">
    <name type="scientific">Cellulomonas phragmiteti</name>
    <dbReference type="NCBI Taxonomy" id="478780"/>
    <lineage>
        <taxon>Bacteria</taxon>
        <taxon>Bacillati</taxon>
        <taxon>Actinomycetota</taxon>
        <taxon>Actinomycetes</taxon>
        <taxon>Micrococcales</taxon>
        <taxon>Cellulomonadaceae</taxon>
        <taxon>Cellulomonas</taxon>
    </lineage>
</organism>
<evidence type="ECO:0000313" key="3">
    <source>
        <dbReference type="EMBL" id="GIG41156.1"/>
    </source>
</evidence>
<evidence type="ECO:0000313" key="4">
    <source>
        <dbReference type="Proteomes" id="UP000614741"/>
    </source>
</evidence>
<sequence length="186" mass="19946">MPGAVGAGDGDGRDRARRAVRRGGTMTGHAFVGTGWHWPVETDATGAFALTGGTTLLEQAMYLILSTTPGERPMRPEFGARLAQFVFESGDATTAGRIAAEVRAALLRWEPRVEVGEVVVTIDPDDASTLWIDVAYRVRSTNDRRNLVFPFYVIGHHEEADEPLPAAPSSNGHAAPPVPALARRSS</sequence>
<dbReference type="Proteomes" id="UP000614741">
    <property type="component" value="Unassembled WGS sequence"/>
</dbReference>
<feature type="region of interest" description="Disordered" evidence="1">
    <location>
        <begin position="162"/>
        <end position="186"/>
    </location>
</feature>
<name>A0ABQ4DP75_9CELL</name>
<evidence type="ECO:0000256" key="1">
    <source>
        <dbReference type="SAM" id="MobiDB-lite"/>
    </source>
</evidence>
<accession>A0ABQ4DP75</accession>
<evidence type="ECO:0000259" key="2">
    <source>
        <dbReference type="Pfam" id="PF04965"/>
    </source>
</evidence>
<comment type="caution">
    <text evidence="3">The sequence shown here is derived from an EMBL/GenBank/DDBJ whole genome shotgun (WGS) entry which is preliminary data.</text>
</comment>
<protein>
    <recommendedName>
        <fullName evidence="2">IraD/Gp25-like domain-containing protein</fullName>
    </recommendedName>
</protein>
<proteinExistence type="predicted"/>
<dbReference type="SUPFAM" id="SSF160719">
    <property type="entry name" value="gpW/gp25-like"/>
    <property type="match status" value="1"/>
</dbReference>